<gene>
    <name evidence="5" type="ORF">Tco_1017296</name>
</gene>
<dbReference type="SUPFAM" id="SSF57756">
    <property type="entry name" value="Retrovirus zinc finger-like domains"/>
    <property type="match status" value="1"/>
</dbReference>
<dbReference type="EMBL" id="BQNB010017663">
    <property type="protein sequence ID" value="GJT65816.1"/>
    <property type="molecule type" value="Genomic_DNA"/>
</dbReference>
<feature type="region of interest" description="Disordered" evidence="3">
    <location>
        <begin position="1"/>
        <end position="43"/>
    </location>
</feature>
<feature type="coiled-coil region" evidence="2">
    <location>
        <begin position="180"/>
        <end position="237"/>
    </location>
</feature>
<keyword evidence="1" id="KW-0862">Zinc</keyword>
<evidence type="ECO:0000256" key="1">
    <source>
        <dbReference type="PROSITE-ProRule" id="PRU00047"/>
    </source>
</evidence>
<sequence>MTEVIKKDSETVKNKREQSRSIALKARKESSDEDSSTSDSEDEEYAMVVRNFKKFFKRQGRFVKQPYEERRSFQRNKDDKNKTSERKCFKCGDLNHLIGECPKQLKYQNQRAFVGGAWSDSDDDEEEKTKDEKCLMAKDSNEVLSETEYFSDDQSLLDENDLDNEYSRLCKLGLKVMAKNKTLKQAKIKLENEVLELKDKLSRLEKGKEVIEECKLCHELKFENEELRKEISRLNQFNDSSHSLKKIISSQKPSGDKTGLGFNFTKGSPSETKQVKFVRAQEVESKEKLMESNPNSKPKFILINNTKIPIASDDEFDESDTHVLERFDTSAGNPVKEILLKLNLPDHRILKDGGEVKEFQRSFCHSDTERLSRSDEVLKLKNFKKDATLKLFKSTNQERLWEHTMMRSDHQDPNALDNMKPWKKYCFHKFTMSSCYGKDVIEMQSLEIDDMFRIRLREAESEEEIFTSVAWIRAFNINEPIYAELCHEFYSTYEFDEVCADDELQTKKIIKFRLGGIAHSLTLLEFARRFGLYQAVELEEEGFNVYFEGALRSDEHSNTQDLASR</sequence>
<feature type="compositionally biased region" description="Basic and acidic residues" evidence="3">
    <location>
        <begin position="1"/>
        <end position="19"/>
    </location>
</feature>
<evidence type="ECO:0000259" key="4">
    <source>
        <dbReference type="PROSITE" id="PS50158"/>
    </source>
</evidence>
<dbReference type="PROSITE" id="PS50158">
    <property type="entry name" value="ZF_CCHC"/>
    <property type="match status" value="1"/>
</dbReference>
<name>A0ABQ5FR30_9ASTR</name>
<dbReference type="InterPro" id="IPR036875">
    <property type="entry name" value="Znf_CCHC_sf"/>
</dbReference>
<proteinExistence type="predicted"/>
<feature type="compositionally biased region" description="Acidic residues" evidence="3">
    <location>
        <begin position="31"/>
        <end position="43"/>
    </location>
</feature>
<organism evidence="5 6">
    <name type="scientific">Tanacetum coccineum</name>
    <dbReference type="NCBI Taxonomy" id="301880"/>
    <lineage>
        <taxon>Eukaryota</taxon>
        <taxon>Viridiplantae</taxon>
        <taxon>Streptophyta</taxon>
        <taxon>Embryophyta</taxon>
        <taxon>Tracheophyta</taxon>
        <taxon>Spermatophyta</taxon>
        <taxon>Magnoliopsida</taxon>
        <taxon>eudicotyledons</taxon>
        <taxon>Gunneridae</taxon>
        <taxon>Pentapetalae</taxon>
        <taxon>asterids</taxon>
        <taxon>campanulids</taxon>
        <taxon>Asterales</taxon>
        <taxon>Asteraceae</taxon>
        <taxon>Asteroideae</taxon>
        <taxon>Anthemideae</taxon>
        <taxon>Anthemidinae</taxon>
        <taxon>Tanacetum</taxon>
    </lineage>
</organism>
<keyword evidence="1" id="KW-0479">Metal-binding</keyword>
<accession>A0ABQ5FR30</accession>
<evidence type="ECO:0000313" key="6">
    <source>
        <dbReference type="Proteomes" id="UP001151760"/>
    </source>
</evidence>
<reference evidence="5" key="1">
    <citation type="journal article" date="2022" name="Int. J. Mol. Sci.">
        <title>Draft Genome of Tanacetum Coccineum: Genomic Comparison of Closely Related Tanacetum-Family Plants.</title>
        <authorList>
            <person name="Yamashiro T."/>
            <person name="Shiraishi A."/>
            <person name="Nakayama K."/>
            <person name="Satake H."/>
        </authorList>
    </citation>
    <scope>NUCLEOTIDE SEQUENCE</scope>
</reference>
<comment type="caution">
    <text evidence="5">The sequence shown here is derived from an EMBL/GenBank/DDBJ whole genome shotgun (WGS) entry which is preliminary data.</text>
</comment>
<dbReference type="Proteomes" id="UP001151760">
    <property type="component" value="Unassembled WGS sequence"/>
</dbReference>
<protein>
    <submittedName>
        <fullName evidence="5">Zf-CCHC domain-containing protein</fullName>
    </submittedName>
</protein>
<evidence type="ECO:0000256" key="2">
    <source>
        <dbReference type="SAM" id="Coils"/>
    </source>
</evidence>
<evidence type="ECO:0000313" key="5">
    <source>
        <dbReference type="EMBL" id="GJT65816.1"/>
    </source>
</evidence>
<dbReference type="InterPro" id="IPR001878">
    <property type="entry name" value="Znf_CCHC"/>
</dbReference>
<keyword evidence="6" id="KW-1185">Reference proteome</keyword>
<reference evidence="5" key="2">
    <citation type="submission" date="2022-01" db="EMBL/GenBank/DDBJ databases">
        <authorList>
            <person name="Yamashiro T."/>
            <person name="Shiraishi A."/>
            <person name="Satake H."/>
            <person name="Nakayama K."/>
        </authorList>
    </citation>
    <scope>NUCLEOTIDE SEQUENCE</scope>
</reference>
<keyword evidence="2" id="KW-0175">Coiled coil</keyword>
<keyword evidence="1" id="KW-0863">Zinc-finger</keyword>
<feature type="domain" description="CCHC-type" evidence="4">
    <location>
        <begin position="86"/>
        <end position="103"/>
    </location>
</feature>
<evidence type="ECO:0000256" key="3">
    <source>
        <dbReference type="SAM" id="MobiDB-lite"/>
    </source>
</evidence>